<dbReference type="RefSeq" id="WP_130037433.1">
    <property type="nucleotide sequence ID" value="NZ_JACCEV010000001.1"/>
</dbReference>
<comment type="similarity">
    <text evidence="1 10">Belongs to the amidase family. GatA subfamily.</text>
</comment>
<organism evidence="12 13">
    <name type="scientific">Pollutimonas harenae</name>
    <dbReference type="NCBI Taxonomy" id="657015"/>
    <lineage>
        <taxon>Bacteria</taxon>
        <taxon>Pseudomonadati</taxon>
        <taxon>Pseudomonadota</taxon>
        <taxon>Betaproteobacteria</taxon>
        <taxon>Burkholderiales</taxon>
        <taxon>Alcaligenaceae</taxon>
        <taxon>Pollutimonas</taxon>
    </lineage>
</organism>
<evidence type="ECO:0000256" key="1">
    <source>
        <dbReference type="ARBA" id="ARBA00008069"/>
    </source>
</evidence>
<dbReference type="InterPro" id="IPR023631">
    <property type="entry name" value="Amidase_dom"/>
</dbReference>
<dbReference type="GO" id="GO:0030956">
    <property type="term" value="C:glutamyl-tRNA(Gln) amidotransferase complex"/>
    <property type="evidence" value="ECO:0007669"/>
    <property type="project" value="InterPro"/>
</dbReference>
<evidence type="ECO:0000256" key="9">
    <source>
        <dbReference type="ARBA" id="ARBA00047407"/>
    </source>
</evidence>
<keyword evidence="7 10" id="KW-0067">ATP-binding</keyword>
<keyword evidence="12" id="KW-0808">Transferase</keyword>
<dbReference type="Pfam" id="PF01425">
    <property type="entry name" value="Amidase"/>
    <property type="match status" value="1"/>
</dbReference>
<evidence type="ECO:0000256" key="3">
    <source>
        <dbReference type="ARBA" id="ARBA00012739"/>
    </source>
</evidence>
<dbReference type="PANTHER" id="PTHR11895:SF151">
    <property type="entry name" value="GLUTAMYL-TRNA(GLN) AMIDOTRANSFERASE SUBUNIT A"/>
    <property type="match status" value="1"/>
</dbReference>
<gene>
    <name evidence="10 12" type="primary">gatA</name>
    <name evidence="12" type="ORF">H0A62_05630</name>
</gene>
<sequence length="509" mass="54367">MSSTPLHTEFDGIAQLRDALQNRQISARELAASALAAAESRADLNAFLHIDHDLTLAQADEADRQLASGHAPALAGIPIAHKDVFVTRGWRTTAASKMLAQYVSPFDATVVSRLQQAGAISLGKLNCDEFAMGSGNENSAFGPVRNPWDASAVPGGSSGGSAAAVAAGLVIGATGTDTGGSVRQPAALCGVSGIKPTYGTVSRFGMVAYGSSLDQAGPIARHARDLLELLDPMSGFDPRDATSLEYCDGIQNQPGRIRADFDASTAQFDAAGSQPLKGLRIGVPKEFVDEALAPDVADAVRVALQTLESLGAERVDISLPRTALSIPAYYVIAPAEASSNLSRYDGVRYGHRAEQYKDLAEMTSRSRTEGFGDEVLRRIMVGTYVLSHGYYDAYYLQAQRVRRMIVNDFQRAFAEQCDVIVGPVTPSVAKSIGDNRDDPTADWLADIYTLSISLAGLPAMSIPCGFGSQRPLPIGLQLIGNYFTEGRLLALADRYQQASDWHQRKPEQK</sequence>
<dbReference type="GO" id="GO:0050567">
    <property type="term" value="F:glutaminyl-tRNA synthase (glutamine-hydrolyzing) activity"/>
    <property type="evidence" value="ECO:0007669"/>
    <property type="project" value="UniProtKB-UniRule"/>
</dbReference>
<keyword evidence="6 10" id="KW-0547">Nucleotide-binding</keyword>
<evidence type="ECO:0000256" key="5">
    <source>
        <dbReference type="ARBA" id="ARBA00022598"/>
    </source>
</evidence>
<dbReference type="InterPro" id="IPR036928">
    <property type="entry name" value="AS_sf"/>
</dbReference>
<dbReference type="PANTHER" id="PTHR11895">
    <property type="entry name" value="TRANSAMIDASE"/>
    <property type="match status" value="1"/>
</dbReference>
<comment type="function">
    <text evidence="10">Allows the formation of correctly charged Gln-tRNA(Gln) through the transamidation of misacylated Glu-tRNA(Gln) in organisms which lack glutaminyl-tRNA synthetase. The reaction takes place in the presence of glutamine and ATP through an activated gamma-phospho-Glu-tRNA(Gln).</text>
</comment>
<proteinExistence type="inferred from homology"/>
<dbReference type="InterPro" id="IPR004412">
    <property type="entry name" value="GatA"/>
</dbReference>
<evidence type="ECO:0000256" key="2">
    <source>
        <dbReference type="ARBA" id="ARBA00011123"/>
    </source>
</evidence>
<evidence type="ECO:0000313" key="12">
    <source>
        <dbReference type="EMBL" id="NYT85077.1"/>
    </source>
</evidence>
<feature type="active site" description="Charge relay system" evidence="10">
    <location>
        <position position="157"/>
    </location>
</feature>
<keyword evidence="8 10" id="KW-0648">Protein biosynthesis</keyword>
<evidence type="ECO:0000256" key="7">
    <source>
        <dbReference type="ARBA" id="ARBA00022840"/>
    </source>
</evidence>
<feature type="domain" description="Amidase" evidence="11">
    <location>
        <begin position="34"/>
        <end position="489"/>
    </location>
</feature>
<accession>A0A853GSE2</accession>
<evidence type="ECO:0000259" key="11">
    <source>
        <dbReference type="Pfam" id="PF01425"/>
    </source>
</evidence>
<dbReference type="GO" id="GO:0005524">
    <property type="term" value="F:ATP binding"/>
    <property type="evidence" value="ECO:0007669"/>
    <property type="project" value="UniProtKB-KW"/>
</dbReference>
<evidence type="ECO:0000256" key="4">
    <source>
        <dbReference type="ARBA" id="ARBA00014428"/>
    </source>
</evidence>
<feature type="active site" description="Charge relay system" evidence="10">
    <location>
        <position position="82"/>
    </location>
</feature>
<dbReference type="InterPro" id="IPR020556">
    <property type="entry name" value="Amidase_CS"/>
</dbReference>
<dbReference type="PROSITE" id="PS00571">
    <property type="entry name" value="AMIDASES"/>
    <property type="match status" value="1"/>
</dbReference>
<dbReference type="GO" id="GO:0016740">
    <property type="term" value="F:transferase activity"/>
    <property type="evidence" value="ECO:0007669"/>
    <property type="project" value="UniProtKB-KW"/>
</dbReference>
<dbReference type="HAMAP" id="MF_00120">
    <property type="entry name" value="GatA"/>
    <property type="match status" value="1"/>
</dbReference>
<reference evidence="12 13" key="1">
    <citation type="submission" date="2020-07" db="EMBL/GenBank/DDBJ databases">
        <title>Taxonomic revisions and descriptions of new bacterial species based on genomic comparisons in the high-G+C-content subgroup of the family Alcaligenaceae.</title>
        <authorList>
            <person name="Szabo A."/>
            <person name="Felfoldi T."/>
        </authorList>
    </citation>
    <scope>NUCLEOTIDE SEQUENCE [LARGE SCALE GENOMIC DNA]</scope>
    <source>
        <strain evidence="12 13">DSM 25667</strain>
    </source>
</reference>
<dbReference type="AlphaFoldDB" id="A0A853GSE2"/>
<dbReference type="Gene3D" id="3.90.1300.10">
    <property type="entry name" value="Amidase signature (AS) domain"/>
    <property type="match status" value="1"/>
</dbReference>
<dbReference type="GO" id="GO:0006412">
    <property type="term" value="P:translation"/>
    <property type="evidence" value="ECO:0007669"/>
    <property type="project" value="UniProtKB-UniRule"/>
</dbReference>
<evidence type="ECO:0000256" key="10">
    <source>
        <dbReference type="HAMAP-Rule" id="MF_00120"/>
    </source>
</evidence>
<evidence type="ECO:0000256" key="8">
    <source>
        <dbReference type="ARBA" id="ARBA00022917"/>
    </source>
</evidence>
<dbReference type="EC" id="6.3.5.7" evidence="3 10"/>
<protein>
    <recommendedName>
        <fullName evidence="4 10">Glutamyl-tRNA(Gln) amidotransferase subunit A</fullName>
        <shortName evidence="10">Glu-ADT subunit A</shortName>
        <ecNumber evidence="3 10">6.3.5.7</ecNumber>
    </recommendedName>
</protein>
<dbReference type="InterPro" id="IPR000120">
    <property type="entry name" value="Amidase"/>
</dbReference>
<name>A0A853GSE2_9BURK</name>
<keyword evidence="13" id="KW-1185">Reference proteome</keyword>
<comment type="caution">
    <text evidence="12">The sequence shown here is derived from an EMBL/GenBank/DDBJ whole genome shotgun (WGS) entry which is preliminary data.</text>
</comment>
<dbReference type="EMBL" id="JACCEV010000001">
    <property type="protein sequence ID" value="NYT85077.1"/>
    <property type="molecule type" value="Genomic_DNA"/>
</dbReference>
<dbReference type="NCBIfam" id="TIGR00132">
    <property type="entry name" value="gatA"/>
    <property type="match status" value="1"/>
</dbReference>
<feature type="active site" description="Acyl-ester intermediate" evidence="10">
    <location>
        <position position="181"/>
    </location>
</feature>
<comment type="catalytic activity">
    <reaction evidence="9 10">
        <text>L-glutamyl-tRNA(Gln) + L-glutamine + ATP + H2O = L-glutaminyl-tRNA(Gln) + L-glutamate + ADP + phosphate + H(+)</text>
        <dbReference type="Rhea" id="RHEA:17521"/>
        <dbReference type="Rhea" id="RHEA-COMP:9681"/>
        <dbReference type="Rhea" id="RHEA-COMP:9684"/>
        <dbReference type="ChEBI" id="CHEBI:15377"/>
        <dbReference type="ChEBI" id="CHEBI:15378"/>
        <dbReference type="ChEBI" id="CHEBI:29985"/>
        <dbReference type="ChEBI" id="CHEBI:30616"/>
        <dbReference type="ChEBI" id="CHEBI:43474"/>
        <dbReference type="ChEBI" id="CHEBI:58359"/>
        <dbReference type="ChEBI" id="CHEBI:78520"/>
        <dbReference type="ChEBI" id="CHEBI:78521"/>
        <dbReference type="ChEBI" id="CHEBI:456216"/>
        <dbReference type="EC" id="6.3.5.7"/>
    </reaction>
</comment>
<dbReference type="SUPFAM" id="SSF75304">
    <property type="entry name" value="Amidase signature (AS) enzymes"/>
    <property type="match status" value="1"/>
</dbReference>
<comment type="subunit">
    <text evidence="2 10">Heterotrimer of A, B and C subunits.</text>
</comment>
<keyword evidence="5 10" id="KW-0436">Ligase</keyword>
<dbReference type="Proteomes" id="UP000554144">
    <property type="component" value="Unassembled WGS sequence"/>
</dbReference>
<evidence type="ECO:0000313" key="13">
    <source>
        <dbReference type="Proteomes" id="UP000554144"/>
    </source>
</evidence>
<evidence type="ECO:0000256" key="6">
    <source>
        <dbReference type="ARBA" id="ARBA00022741"/>
    </source>
</evidence>
<dbReference type="OrthoDB" id="9811471at2"/>